<keyword evidence="2" id="KW-0813">Transport</keyword>
<keyword evidence="5" id="KW-0406">Ion transport</keyword>
<evidence type="ECO:0000256" key="4">
    <source>
        <dbReference type="ARBA" id="ARBA00023053"/>
    </source>
</evidence>
<feature type="transmembrane region" description="Helical" evidence="8">
    <location>
        <begin position="841"/>
        <end position="858"/>
    </location>
</feature>
<feature type="transmembrane region" description="Helical" evidence="8">
    <location>
        <begin position="907"/>
        <end position="928"/>
    </location>
</feature>
<evidence type="ECO:0000256" key="5">
    <source>
        <dbReference type="ARBA" id="ARBA00023065"/>
    </source>
</evidence>
<evidence type="ECO:0000313" key="9">
    <source>
        <dbReference type="EMBL" id="CAD7453987.1"/>
    </source>
</evidence>
<evidence type="ECO:0000256" key="1">
    <source>
        <dbReference type="ARBA" id="ARBA00004651"/>
    </source>
</evidence>
<feature type="region of interest" description="Disordered" evidence="7">
    <location>
        <begin position="1"/>
        <end position="55"/>
    </location>
</feature>
<accession>A0A7R9FI61</accession>
<feature type="transmembrane region" description="Helical" evidence="8">
    <location>
        <begin position="865"/>
        <end position="887"/>
    </location>
</feature>
<keyword evidence="8" id="KW-0472">Membrane</keyword>
<feature type="compositionally biased region" description="Basic and acidic residues" evidence="7">
    <location>
        <begin position="11"/>
        <end position="24"/>
    </location>
</feature>
<keyword evidence="4" id="KW-0915">Sodium</keyword>
<dbReference type="InterPro" id="IPR001734">
    <property type="entry name" value="Na/solute_symporter"/>
</dbReference>
<dbReference type="PROSITE" id="PS50283">
    <property type="entry name" value="NA_SOLUT_SYMP_3"/>
    <property type="match status" value="1"/>
</dbReference>
<feature type="transmembrane region" description="Helical" evidence="8">
    <location>
        <begin position="1062"/>
        <end position="1084"/>
    </location>
</feature>
<feature type="compositionally biased region" description="Polar residues" evidence="7">
    <location>
        <begin position="44"/>
        <end position="54"/>
    </location>
</feature>
<proteinExistence type="predicted"/>
<evidence type="ECO:0000256" key="7">
    <source>
        <dbReference type="SAM" id="MobiDB-lite"/>
    </source>
</evidence>
<reference evidence="9" key="1">
    <citation type="submission" date="2020-11" db="EMBL/GenBank/DDBJ databases">
        <authorList>
            <person name="Tran Van P."/>
        </authorList>
    </citation>
    <scope>NUCLEOTIDE SEQUENCE</scope>
</reference>
<dbReference type="EMBL" id="OE000480">
    <property type="protein sequence ID" value="CAD7453987.1"/>
    <property type="molecule type" value="Genomic_DNA"/>
</dbReference>
<feature type="region of interest" description="Disordered" evidence="7">
    <location>
        <begin position="749"/>
        <end position="782"/>
    </location>
</feature>
<dbReference type="AlphaFoldDB" id="A0A7R9FI61"/>
<dbReference type="PANTHER" id="PTHR42985">
    <property type="entry name" value="SODIUM-COUPLED MONOCARBOXYLATE TRANSPORTER"/>
    <property type="match status" value="1"/>
</dbReference>
<dbReference type="PANTHER" id="PTHR42985:SF21">
    <property type="entry name" value="SODIUM-DEPENDENT MULTIVITAMIN TRANSPORTER-LIKE PROTEIN"/>
    <property type="match status" value="1"/>
</dbReference>
<keyword evidence="8" id="KW-0812">Transmembrane</keyword>
<dbReference type="GO" id="GO:0006814">
    <property type="term" value="P:sodium ion transport"/>
    <property type="evidence" value="ECO:0007669"/>
    <property type="project" value="UniProtKB-KW"/>
</dbReference>
<keyword evidence="8" id="KW-1133">Transmembrane helix</keyword>
<dbReference type="GO" id="GO:0005886">
    <property type="term" value="C:plasma membrane"/>
    <property type="evidence" value="ECO:0007669"/>
    <property type="project" value="UniProtKB-SubCell"/>
</dbReference>
<organism evidence="9">
    <name type="scientific">Timema tahoe</name>
    <dbReference type="NCBI Taxonomy" id="61484"/>
    <lineage>
        <taxon>Eukaryota</taxon>
        <taxon>Metazoa</taxon>
        <taxon>Ecdysozoa</taxon>
        <taxon>Arthropoda</taxon>
        <taxon>Hexapoda</taxon>
        <taxon>Insecta</taxon>
        <taxon>Pterygota</taxon>
        <taxon>Neoptera</taxon>
        <taxon>Polyneoptera</taxon>
        <taxon>Phasmatodea</taxon>
        <taxon>Timematodea</taxon>
        <taxon>Timematoidea</taxon>
        <taxon>Timematidae</taxon>
        <taxon>Timema</taxon>
    </lineage>
</organism>
<dbReference type="InterPro" id="IPR051163">
    <property type="entry name" value="Sodium:Solute_Symporter_SSF"/>
</dbReference>
<feature type="compositionally biased region" description="Polar residues" evidence="7">
    <location>
        <begin position="1"/>
        <end position="10"/>
    </location>
</feature>
<protein>
    <submittedName>
        <fullName evidence="9">Uncharacterized protein</fullName>
    </submittedName>
</protein>
<evidence type="ECO:0000256" key="3">
    <source>
        <dbReference type="ARBA" id="ARBA00022475"/>
    </source>
</evidence>
<comment type="subcellular location">
    <subcellularLocation>
        <location evidence="1">Cell membrane</location>
        <topology evidence="1">Multi-pass membrane protein</topology>
    </subcellularLocation>
</comment>
<keyword evidence="3" id="KW-1003">Cell membrane</keyword>
<dbReference type="GO" id="GO:0015293">
    <property type="term" value="F:symporter activity"/>
    <property type="evidence" value="ECO:0007669"/>
    <property type="project" value="TreeGrafter"/>
</dbReference>
<evidence type="ECO:0000256" key="6">
    <source>
        <dbReference type="ARBA" id="ARBA00023201"/>
    </source>
</evidence>
<evidence type="ECO:0000256" key="2">
    <source>
        <dbReference type="ARBA" id="ARBA00022448"/>
    </source>
</evidence>
<name>A0A7R9FI61_9NEOP</name>
<evidence type="ECO:0000256" key="8">
    <source>
        <dbReference type="SAM" id="Phobius"/>
    </source>
</evidence>
<keyword evidence="6" id="KW-0739">Sodium transport</keyword>
<feature type="region of interest" description="Disordered" evidence="7">
    <location>
        <begin position="705"/>
        <end position="734"/>
    </location>
</feature>
<sequence length="1122" mass="123786">MKTRSTSRLTSQHEKEIPRAHRASDSFLRAGPRTRSASHKLPTFQKSTSESSDLVSEKVVKNTFKTPEKDGITPERDGILPSFSDTEKLSQTTTITHKQTEENSQSLKDYGTLPDNSVLGFTKPDYRVPSGYSENNVEDHFRVPNRLDCMKQVISTIPMALQNTSNSPKDVVNDLQSIMPEPSTKHLLGSDISDEDISLKASRPNKLFKGRKAKTLVNKDLFREALQNTSNSPNDVVNDLQSIIPEPSTKHLSGSDISDEDISLKASRPKKLFKGRKAKKLVNKDLFREALQNTSNSPNDVVNDLQSIIPEPSTKHLSGSDISDEDISLKASRPKKLFKGRKAKKLVNKDLFREALQNTSNSPNDVVNDLQSIIPEPSTKHLSGSDISDEDISLKASRPKKLFKGRKAKKLVNKDLFREALQNTSNSPNDVVNDLQSIIPEPSTKHLSGSDISDEDISLKASRPKKLFKGRKAKKLVNKDLFREALQNTSNSPNDVVNDLQSIIPEPSTKHLSGSDISDEDISLKASRPNKLFKGRKAKTLVNKDLFQKVLQNTTNSPNDAINDLQSTSTMPEPSAKHLSGTDISDEEISFKAPRSNKLFKGRQVKRLVNKDLFQKALQNTTNSPNDAVTELLRKSDDTSAKHLSGSDISDDDISLKASRPTKLFKGRKAKTLVNIDLFREALQNTSNIPTDAINDLQSIIPEPSTKHFSGSDISDDDIPLKASRPNKLSKGRKAKTLVNKDLFREALQITSNSPNDSVNDQKSIIPEPSTEHLSGSDISEEDISIKASRPKKLFKGSMQGQSHLAWGLEGIGRRERHNQQPTPVSLKELVVHMVTYERPVTLTAVLTTTISTLLANLTTTVSALLAVLATIVFALYAVLTTTVSTLQNDLTTTVSTLQADLTTTVSAFLAVLATIVFALQAVLTISVKDFGKQLRHATSGTRWLNEDAVPGLRGEEVPTISGASPVVEGSSGEQSLGYSLRLRDDHLLSKYSMVFRPQELTLISLVKDLFSGKFTPISFNILRTPDRDSNPDILVISSNYIARAMFNTTFLPSQHRAYFGWLDYSVFGVMLALSALIGLYFAFFAKKKQNTTSEYLMGGKTMGVFPISMSLIARSDSDLLS</sequence>
<feature type="compositionally biased region" description="Polar residues" evidence="7">
    <location>
        <begin position="749"/>
        <end position="763"/>
    </location>
</feature>
<gene>
    <name evidence="9" type="ORF">TTEB3V08_LOCUS2104</name>
</gene>